<gene>
    <name evidence="1" type="ORF">Amac_015650</name>
</gene>
<protein>
    <recommendedName>
        <fullName evidence="3">Transposase DDE domain-containing protein</fullName>
    </recommendedName>
</protein>
<evidence type="ECO:0000313" key="1">
    <source>
        <dbReference type="EMBL" id="GES07970.1"/>
    </source>
</evidence>
<accession>A0A5M3WI16</accession>
<dbReference type="Proteomes" id="UP000331127">
    <property type="component" value="Unassembled WGS sequence"/>
</dbReference>
<name>A0A5M3WI16_9ACTN</name>
<proteinExistence type="predicted"/>
<comment type="caution">
    <text evidence="1">The sequence shown here is derived from an EMBL/GenBank/DDBJ whole genome shotgun (WGS) entry which is preliminary data.</text>
</comment>
<sequence>MTPCASSREGPKGKSRNLVERCFAKLKQWRAIATRFDKLASRISRALSSRP</sequence>
<dbReference type="AlphaFoldDB" id="A0A5M3WI16"/>
<organism evidence="1 2">
    <name type="scientific">Acrocarpospora macrocephala</name>
    <dbReference type="NCBI Taxonomy" id="150177"/>
    <lineage>
        <taxon>Bacteria</taxon>
        <taxon>Bacillati</taxon>
        <taxon>Actinomycetota</taxon>
        <taxon>Actinomycetes</taxon>
        <taxon>Streptosporangiales</taxon>
        <taxon>Streptosporangiaceae</taxon>
        <taxon>Acrocarpospora</taxon>
    </lineage>
</organism>
<keyword evidence="2" id="KW-1185">Reference proteome</keyword>
<evidence type="ECO:0008006" key="3">
    <source>
        <dbReference type="Google" id="ProtNLM"/>
    </source>
</evidence>
<evidence type="ECO:0000313" key="2">
    <source>
        <dbReference type="Proteomes" id="UP000331127"/>
    </source>
</evidence>
<dbReference type="EMBL" id="BLAE01000008">
    <property type="protein sequence ID" value="GES07970.1"/>
    <property type="molecule type" value="Genomic_DNA"/>
</dbReference>
<reference evidence="1 2" key="1">
    <citation type="submission" date="2019-10" db="EMBL/GenBank/DDBJ databases">
        <title>Whole genome shotgun sequence of Acrocarpospora macrocephala NBRC 16266.</title>
        <authorList>
            <person name="Ichikawa N."/>
            <person name="Kimura A."/>
            <person name="Kitahashi Y."/>
            <person name="Komaki H."/>
            <person name="Oguchi A."/>
        </authorList>
    </citation>
    <scope>NUCLEOTIDE SEQUENCE [LARGE SCALE GENOMIC DNA]</scope>
    <source>
        <strain evidence="1 2">NBRC 16266</strain>
    </source>
</reference>